<dbReference type="PRINTS" id="PR00364">
    <property type="entry name" value="DISEASERSIST"/>
</dbReference>
<reference evidence="12 13" key="1">
    <citation type="journal article" date="2019" name="Nat. Plants">
        <title>Genome sequencing of Musa balbisiana reveals subgenome evolution and function divergence in polyploid bananas.</title>
        <authorList>
            <person name="Yao X."/>
        </authorList>
    </citation>
    <scope>NUCLEOTIDE SEQUENCE [LARGE SCALE GENOMIC DNA]</scope>
    <source>
        <strain evidence="13">cv. DH-PKW</strain>
        <tissue evidence="12">Leaves</tissue>
    </source>
</reference>
<dbReference type="Gene3D" id="1.20.5.4130">
    <property type="match status" value="1"/>
</dbReference>
<evidence type="ECO:0000256" key="3">
    <source>
        <dbReference type="ARBA" id="ARBA00022737"/>
    </source>
</evidence>
<accession>A0A4S8JU49</accession>
<comment type="similarity">
    <text evidence="1">Belongs to the disease resistance NB-LRR family.</text>
</comment>
<dbReference type="EMBL" id="PYDT01000003">
    <property type="protein sequence ID" value="THU65689.1"/>
    <property type="molecule type" value="Genomic_DNA"/>
</dbReference>
<evidence type="ECO:0000256" key="2">
    <source>
        <dbReference type="ARBA" id="ARBA00022614"/>
    </source>
</evidence>
<evidence type="ECO:0000259" key="9">
    <source>
        <dbReference type="Pfam" id="PF18052"/>
    </source>
</evidence>
<evidence type="ECO:0000256" key="7">
    <source>
        <dbReference type="SAM" id="MobiDB-lite"/>
    </source>
</evidence>
<dbReference type="PANTHER" id="PTHR36766">
    <property type="entry name" value="PLANT BROAD-SPECTRUM MILDEW RESISTANCE PROTEIN RPW8"/>
    <property type="match status" value="1"/>
</dbReference>
<organism evidence="12 13">
    <name type="scientific">Musa balbisiana</name>
    <name type="common">Banana</name>
    <dbReference type="NCBI Taxonomy" id="52838"/>
    <lineage>
        <taxon>Eukaryota</taxon>
        <taxon>Viridiplantae</taxon>
        <taxon>Streptophyta</taxon>
        <taxon>Embryophyta</taxon>
        <taxon>Tracheophyta</taxon>
        <taxon>Spermatophyta</taxon>
        <taxon>Magnoliopsida</taxon>
        <taxon>Liliopsida</taxon>
        <taxon>Zingiberales</taxon>
        <taxon>Musaceae</taxon>
        <taxon>Musa</taxon>
    </lineage>
</organism>
<dbReference type="Gene3D" id="3.40.50.300">
    <property type="entry name" value="P-loop containing nucleotide triphosphate hydrolases"/>
    <property type="match status" value="1"/>
</dbReference>
<dbReference type="InterPro" id="IPR027417">
    <property type="entry name" value="P-loop_NTPase"/>
</dbReference>
<evidence type="ECO:0000313" key="13">
    <source>
        <dbReference type="Proteomes" id="UP000317650"/>
    </source>
</evidence>
<evidence type="ECO:0000259" key="10">
    <source>
        <dbReference type="Pfam" id="PF23559"/>
    </source>
</evidence>
<keyword evidence="6" id="KW-0067">ATP-binding</keyword>
<keyword evidence="3" id="KW-0677">Repeat</keyword>
<dbReference type="AlphaFoldDB" id="A0A4S8JU49"/>
<evidence type="ECO:0000259" key="8">
    <source>
        <dbReference type="Pfam" id="PF00931"/>
    </source>
</evidence>
<feature type="domain" description="Disease resistance protein winged helix" evidence="10">
    <location>
        <begin position="389"/>
        <end position="460"/>
    </location>
</feature>
<evidence type="ECO:0000256" key="6">
    <source>
        <dbReference type="ARBA" id="ARBA00022840"/>
    </source>
</evidence>
<evidence type="ECO:0000256" key="4">
    <source>
        <dbReference type="ARBA" id="ARBA00022741"/>
    </source>
</evidence>
<name>A0A4S8JU49_MUSBA</name>
<dbReference type="Pfam" id="PF23559">
    <property type="entry name" value="WHD_DRP"/>
    <property type="match status" value="1"/>
</dbReference>
<evidence type="ECO:0000256" key="5">
    <source>
        <dbReference type="ARBA" id="ARBA00022821"/>
    </source>
</evidence>
<keyword evidence="4" id="KW-0547">Nucleotide-binding</keyword>
<feature type="domain" description="Disease resistance N-terminal" evidence="9">
    <location>
        <begin position="9"/>
        <end position="92"/>
    </location>
</feature>
<feature type="region of interest" description="Disordered" evidence="7">
    <location>
        <begin position="109"/>
        <end position="129"/>
    </location>
</feature>
<dbReference type="GO" id="GO:0042742">
    <property type="term" value="P:defense response to bacterium"/>
    <property type="evidence" value="ECO:0007669"/>
    <property type="project" value="UniProtKB-ARBA"/>
</dbReference>
<sequence length="1043" mass="117374">MEAALADTVVSFAVNKLVTLLEEQYKAVSGIQGKLKMLESLHEQIDKVLEDAESRPVMDNAVKPLLLKLGDMACNIEDVLDLRDADAKRRRSGARLCMTTLLLNLAQGTSKRQAGGEDRPVTRSQNAFGDVGRGRETEEIVNLLIDHESKETISVIAIVGMAGLGKTTLAQLVFNDERVKFHFSLAMWKDVGRDFNPTKLMESILELAAGNPINISETELVQRELRKALAGKRFLLVLDDVWNDDQLKWEELKVVLQEYGAKGSKIVVTTRSLKVSSIMGSSTPHRLQPLSDDACWSLFRIFAFEDREERHSLVEIGKEIVKKCRGVPLAAISLGSLLRFKRDEDDWFSVLNTEIWQLEEDEDRIMAALRLSYDDLDRRSKQCFAFCSLFPKNSQMGTENLVQLWVANGIIRPGRGSDVESIGNDVFRDLLLRSFFQEWKKDVDGLVTSCKMHDLMHDLARSVAGDECCNLGHDQVNHIQSRTRHLFMDQLASSSVSEALCKPESLRTLLSQKDHLTDADLLRCIFSKLKLLRVLDLAASDIKKVPESVGKLIHLRYLNLSKTSIAELPCSITLLQNLQYLILSQSKLRELPKNLSSMQSLRHLDISGCPFLTHMPRRFSRLTSLQRLSNYIVGKTDGCSIRELKDLDLHGDINIEFYVNVSNDSCAGQKILKNKQHLKSLRLHWVDASSDHNVENLLDDLCPHARLKRLSISNYGGVKLPTWLADSQIPNLVEVKLINCRNCEHIPQFGNLKFLTELQVNGMERVSRIHADFYGHGEVQGFPSLKQFSLYNMPNLEEWSGPEGLELFPRLHTLTIGECPKLMALPRLPRTERLEMQKCNGSLLSSLGTLTSLSSLLVDRILGITSLPVGLFQNLASLRRLNITDCTELESLPVDEMQHYTQPEVIIRSLNSVRELFEAEICCSKVNLSGRLQDLGTLRMLRIFGGHSMRPISATALAATTLSICCCEELSSLMARTPSGVLEDVAIEDCSSLTALPDWLAELRTLRYLSIHNCPELESLPRVLLDLRPRQGLWIDGCPRLQI</sequence>
<keyword evidence="13" id="KW-1185">Reference proteome</keyword>
<dbReference type="InterPro" id="IPR055414">
    <property type="entry name" value="LRR_R13L4/SHOC2-like"/>
</dbReference>
<keyword evidence="5" id="KW-0611">Plant defense</keyword>
<keyword evidence="2" id="KW-0433">Leucine-rich repeat</keyword>
<feature type="domain" description="NB-ARC" evidence="8">
    <location>
        <begin position="138"/>
        <end position="307"/>
    </location>
</feature>
<dbReference type="InterPro" id="IPR041118">
    <property type="entry name" value="Rx_N"/>
</dbReference>
<dbReference type="GO" id="GO:0043531">
    <property type="term" value="F:ADP binding"/>
    <property type="evidence" value="ECO:0007669"/>
    <property type="project" value="InterPro"/>
</dbReference>
<dbReference type="SUPFAM" id="SSF52058">
    <property type="entry name" value="L domain-like"/>
    <property type="match status" value="1"/>
</dbReference>
<dbReference type="GO" id="GO:0005524">
    <property type="term" value="F:ATP binding"/>
    <property type="evidence" value="ECO:0007669"/>
    <property type="project" value="UniProtKB-KW"/>
</dbReference>
<dbReference type="GO" id="GO:0002758">
    <property type="term" value="P:innate immune response-activating signaling pathway"/>
    <property type="evidence" value="ECO:0007669"/>
    <property type="project" value="UniProtKB-ARBA"/>
</dbReference>
<dbReference type="InterPro" id="IPR042197">
    <property type="entry name" value="Apaf_helical"/>
</dbReference>
<evidence type="ECO:0000313" key="12">
    <source>
        <dbReference type="EMBL" id="THU65689.1"/>
    </source>
</evidence>
<dbReference type="Pfam" id="PF00931">
    <property type="entry name" value="NB-ARC"/>
    <property type="match status" value="1"/>
</dbReference>
<dbReference type="SUPFAM" id="SSF52047">
    <property type="entry name" value="RNI-like"/>
    <property type="match status" value="1"/>
</dbReference>
<dbReference type="SUPFAM" id="SSF52540">
    <property type="entry name" value="P-loop containing nucleoside triphosphate hydrolases"/>
    <property type="match status" value="1"/>
</dbReference>
<proteinExistence type="inferred from homology"/>
<dbReference type="GO" id="GO:0009626">
    <property type="term" value="P:plant-type hypersensitive response"/>
    <property type="evidence" value="ECO:0007669"/>
    <property type="project" value="UniProtKB-ARBA"/>
</dbReference>
<gene>
    <name evidence="12" type="ORF">C4D60_Mb05t06300</name>
</gene>
<evidence type="ECO:0008006" key="14">
    <source>
        <dbReference type="Google" id="ProtNLM"/>
    </source>
</evidence>
<dbReference type="Pfam" id="PF18052">
    <property type="entry name" value="Rx_N"/>
    <property type="match status" value="1"/>
</dbReference>
<dbReference type="InterPro" id="IPR002182">
    <property type="entry name" value="NB-ARC"/>
</dbReference>
<dbReference type="Pfam" id="PF23598">
    <property type="entry name" value="LRR_14"/>
    <property type="match status" value="1"/>
</dbReference>
<dbReference type="Gene3D" id="1.10.8.430">
    <property type="entry name" value="Helical domain of apoptotic protease-activating factors"/>
    <property type="match status" value="1"/>
</dbReference>
<comment type="caution">
    <text evidence="12">The sequence shown here is derived from an EMBL/GenBank/DDBJ whole genome shotgun (WGS) entry which is preliminary data.</text>
</comment>
<dbReference type="InterPro" id="IPR032675">
    <property type="entry name" value="LRR_dom_sf"/>
</dbReference>
<feature type="domain" description="Disease resistance R13L4/SHOC-2-like LRR" evidence="11">
    <location>
        <begin position="526"/>
        <end position="792"/>
    </location>
</feature>
<dbReference type="FunFam" id="1.10.10.10:FF:000322">
    <property type="entry name" value="Probable disease resistance protein At1g63360"/>
    <property type="match status" value="1"/>
</dbReference>
<dbReference type="Gene3D" id="3.80.10.10">
    <property type="entry name" value="Ribonuclease Inhibitor"/>
    <property type="match status" value="3"/>
</dbReference>
<protein>
    <recommendedName>
        <fullName evidence="14">NB-ARC domain-containing protein</fullName>
    </recommendedName>
</protein>
<evidence type="ECO:0000259" key="11">
    <source>
        <dbReference type="Pfam" id="PF23598"/>
    </source>
</evidence>
<dbReference type="Proteomes" id="UP000317650">
    <property type="component" value="Chromosome 5"/>
</dbReference>
<dbReference type="PANTHER" id="PTHR36766:SF70">
    <property type="entry name" value="DISEASE RESISTANCE PROTEIN RGA4"/>
    <property type="match status" value="1"/>
</dbReference>
<dbReference type="InterPro" id="IPR058922">
    <property type="entry name" value="WHD_DRP"/>
</dbReference>
<evidence type="ECO:0000256" key="1">
    <source>
        <dbReference type="ARBA" id="ARBA00008894"/>
    </source>
</evidence>
<dbReference type="STRING" id="52838.A0A4S8JU49"/>